<evidence type="ECO:0000313" key="5">
    <source>
        <dbReference type="Proteomes" id="UP000290189"/>
    </source>
</evidence>
<sequence>MTATALSSAAHTLDALRAAVEWCDTVVVAAVYSGRPSVPPGAPFASAHQALTCIGQAARKFAILQVGVCAVRRDGQCRPFTIDVFPVISGASLQAAVGDRLLLSKSVFWSDAAHMADLARNGFDFNRVFRNGMNWLSTTDERLIEATLRSKRDAQESALTEKRTDIVITAPRDQKVFDITSLALKTFEFSKSASKAIAAGQPLLDEIPSHENLLTLSASDDDRLIITAGNSYLRRLVYQALQSHPLLQPQKYPTSDPRRPGVLVAVAAVGDGACGREAARLARQRQDLEDEGERQRESLQDNVGLRHVVELLATSSKPIFGDDLLELLLHFEFVVNGALPRTVADLQDELRSRWANCSLVDSTGVVRPPVRSASDSLSPDFADFAMPSASLDAGRIALQRALAIGCDLSLPQGSLSIPGTCLSLAVGQDRSGTAAVDDDARSLIVVIDGAIDNNGVPLPAPLPCLTPVCHRQSRTVFRAASPDDVPGVLADLQSANLHACAYDDELRLDASTPFAFETSKRPLALNVASSG</sequence>
<protein>
    <submittedName>
        <fullName evidence="2">Uncharacterized protein</fullName>
    </submittedName>
</protein>
<dbReference type="InterPro" id="IPR051181">
    <property type="entry name" value="CAF1_poly(A)_ribonucleases"/>
</dbReference>
<evidence type="ECO:0000256" key="1">
    <source>
        <dbReference type="ARBA" id="ARBA00008372"/>
    </source>
</evidence>
<dbReference type="SUPFAM" id="SSF53098">
    <property type="entry name" value="Ribonuclease H-like"/>
    <property type="match status" value="1"/>
</dbReference>
<dbReference type="GO" id="GO:0003723">
    <property type="term" value="F:RNA binding"/>
    <property type="evidence" value="ECO:0007669"/>
    <property type="project" value="TreeGrafter"/>
</dbReference>
<dbReference type="InterPro" id="IPR036397">
    <property type="entry name" value="RNaseH_sf"/>
</dbReference>
<dbReference type="InterPro" id="IPR012337">
    <property type="entry name" value="RNaseH-like_sf"/>
</dbReference>
<dbReference type="Proteomes" id="UP000290189">
    <property type="component" value="Unassembled WGS sequence"/>
</dbReference>
<gene>
    <name evidence="2" type="ORF">PBRA_005277</name>
    <name evidence="3" type="ORF">PLBR_LOCUS2552</name>
</gene>
<dbReference type="Pfam" id="PF04857">
    <property type="entry name" value="CAF1"/>
    <property type="match status" value="1"/>
</dbReference>
<dbReference type="PANTHER" id="PTHR15092">
    <property type="entry name" value="POLY A -SPECIFIC RIBONUCLEASE/TARGET OF EGR1, MEMBER 1"/>
    <property type="match status" value="1"/>
</dbReference>
<reference evidence="3 5" key="2">
    <citation type="submission" date="2018-03" db="EMBL/GenBank/DDBJ databases">
        <authorList>
            <person name="Fogelqvist J."/>
        </authorList>
    </citation>
    <scope>NUCLEOTIDE SEQUENCE [LARGE SCALE GENOMIC DNA]</scope>
</reference>
<dbReference type="AlphaFoldDB" id="A0A0G4IN19"/>
<evidence type="ECO:0000313" key="3">
    <source>
        <dbReference type="EMBL" id="SPQ95337.1"/>
    </source>
</evidence>
<dbReference type="PANTHER" id="PTHR15092:SF22">
    <property type="entry name" value="POLY(A)-SPECIFIC RIBONUCLEASE PNLDC1"/>
    <property type="match status" value="1"/>
</dbReference>
<dbReference type="InterPro" id="IPR006941">
    <property type="entry name" value="RNase_CAF1"/>
</dbReference>
<evidence type="ECO:0000313" key="2">
    <source>
        <dbReference type="EMBL" id="CEO96673.1"/>
    </source>
</evidence>
<dbReference type="GO" id="GO:0000175">
    <property type="term" value="F:3'-5'-RNA exonuclease activity"/>
    <property type="evidence" value="ECO:0007669"/>
    <property type="project" value="TreeGrafter"/>
</dbReference>
<dbReference type="EMBL" id="CDSF01000076">
    <property type="protein sequence ID" value="CEO96673.1"/>
    <property type="molecule type" value="Genomic_DNA"/>
</dbReference>
<dbReference type="Proteomes" id="UP000039324">
    <property type="component" value="Unassembled WGS sequence"/>
</dbReference>
<organism evidence="2 4">
    <name type="scientific">Plasmodiophora brassicae</name>
    <name type="common">Clubroot disease agent</name>
    <dbReference type="NCBI Taxonomy" id="37360"/>
    <lineage>
        <taxon>Eukaryota</taxon>
        <taxon>Sar</taxon>
        <taxon>Rhizaria</taxon>
        <taxon>Endomyxa</taxon>
        <taxon>Phytomyxea</taxon>
        <taxon>Plasmodiophorida</taxon>
        <taxon>Plasmodiophoridae</taxon>
        <taxon>Plasmodiophora</taxon>
    </lineage>
</organism>
<geneLocation type="mitochondrion" evidence="3"/>
<dbReference type="STRING" id="37360.A0A0G4IN19"/>
<proteinExistence type="inferred from homology"/>
<keyword evidence="3" id="KW-0496">Mitochondrion</keyword>
<name>A0A0G4IN19_PLABS</name>
<keyword evidence="4" id="KW-1185">Reference proteome</keyword>
<comment type="similarity">
    <text evidence="1">Belongs to the CAF1 family.</text>
</comment>
<reference evidence="2 4" key="1">
    <citation type="submission" date="2015-02" db="EMBL/GenBank/DDBJ databases">
        <authorList>
            <person name="Chooi Y.-H."/>
        </authorList>
    </citation>
    <scope>NUCLEOTIDE SEQUENCE [LARGE SCALE GENOMIC DNA]</scope>
    <source>
        <strain evidence="2">E3</strain>
    </source>
</reference>
<dbReference type="EMBL" id="OVEO01000004">
    <property type="protein sequence ID" value="SPQ95337.1"/>
    <property type="molecule type" value="Genomic_DNA"/>
</dbReference>
<accession>A0A0G4IN19</accession>
<dbReference type="OrthoDB" id="1432093at2759"/>
<dbReference type="Gene3D" id="3.30.420.10">
    <property type="entry name" value="Ribonuclease H-like superfamily/Ribonuclease H"/>
    <property type="match status" value="1"/>
</dbReference>
<evidence type="ECO:0000313" key="4">
    <source>
        <dbReference type="Proteomes" id="UP000039324"/>
    </source>
</evidence>